<sequence>MHSHRNLVTCDNYAMSLVEVSISDRVATLTLNNPAERNTLTAPMVAEMIAAMDAIEPDPGVGAIVVTGTAPAFCAGANLGNLAESSEESLGSIYEGFLRIARSPLPTLAAVNGAAVGAGMNLALGCDVRIAARRAKFDTRFLQIGIHPGGGHTWMLRRITGPQTTMAAVLFGEVMDGAEAERVGLVHRCVDDDQLLDVAQTMAARAASHPRELAIIVKQTIQDMADIDHHAAAVKRELDPQVWSTRQPWFAERIAALQQQISSRTTQ</sequence>
<dbReference type="SUPFAM" id="SSF52096">
    <property type="entry name" value="ClpP/crotonase"/>
    <property type="match status" value="1"/>
</dbReference>
<dbReference type="Pfam" id="PF00378">
    <property type="entry name" value="ECH_1"/>
    <property type="match status" value="1"/>
</dbReference>
<accession>A0A6J7DGZ4</accession>
<organism evidence="1">
    <name type="scientific">freshwater metagenome</name>
    <dbReference type="NCBI Taxonomy" id="449393"/>
    <lineage>
        <taxon>unclassified sequences</taxon>
        <taxon>metagenomes</taxon>
        <taxon>ecological metagenomes</taxon>
    </lineage>
</organism>
<evidence type="ECO:0000313" key="1">
    <source>
        <dbReference type="EMBL" id="CAB4868155.1"/>
    </source>
</evidence>
<dbReference type="PANTHER" id="PTHR43459:SF1">
    <property type="entry name" value="EG:BACN32G11.4 PROTEIN"/>
    <property type="match status" value="1"/>
</dbReference>
<protein>
    <submittedName>
        <fullName evidence="1">Unannotated protein</fullName>
    </submittedName>
</protein>
<dbReference type="InterPro" id="IPR018376">
    <property type="entry name" value="Enoyl-CoA_hyd/isom_CS"/>
</dbReference>
<name>A0A6J7DGZ4_9ZZZZ</name>
<dbReference type="PANTHER" id="PTHR43459">
    <property type="entry name" value="ENOYL-COA HYDRATASE"/>
    <property type="match status" value="1"/>
</dbReference>
<proteinExistence type="predicted"/>
<dbReference type="InterPro" id="IPR029045">
    <property type="entry name" value="ClpP/crotonase-like_dom_sf"/>
</dbReference>
<reference evidence="1" key="1">
    <citation type="submission" date="2020-05" db="EMBL/GenBank/DDBJ databases">
        <authorList>
            <person name="Chiriac C."/>
            <person name="Salcher M."/>
            <person name="Ghai R."/>
            <person name="Kavagutti S V."/>
        </authorList>
    </citation>
    <scope>NUCLEOTIDE SEQUENCE</scope>
</reference>
<dbReference type="NCBIfam" id="NF004525">
    <property type="entry name" value="PRK05870.1"/>
    <property type="match status" value="1"/>
</dbReference>
<dbReference type="EMBL" id="CAFBLP010000011">
    <property type="protein sequence ID" value="CAB4868155.1"/>
    <property type="molecule type" value="Genomic_DNA"/>
</dbReference>
<dbReference type="PROSITE" id="PS00166">
    <property type="entry name" value="ENOYL_COA_HYDRATASE"/>
    <property type="match status" value="1"/>
</dbReference>
<dbReference type="Gene3D" id="3.90.226.10">
    <property type="entry name" value="2-enoyl-CoA Hydratase, Chain A, domain 1"/>
    <property type="match status" value="1"/>
</dbReference>
<dbReference type="CDD" id="cd06558">
    <property type="entry name" value="crotonase-like"/>
    <property type="match status" value="1"/>
</dbReference>
<dbReference type="InterPro" id="IPR001753">
    <property type="entry name" value="Enoyl-CoA_hydra/iso"/>
</dbReference>
<gene>
    <name evidence="1" type="ORF">UFOPK3376_00661</name>
</gene>
<dbReference type="GO" id="GO:0003824">
    <property type="term" value="F:catalytic activity"/>
    <property type="evidence" value="ECO:0007669"/>
    <property type="project" value="InterPro"/>
</dbReference>
<dbReference type="AlphaFoldDB" id="A0A6J7DGZ4"/>